<keyword evidence="7" id="KW-1185">Reference proteome</keyword>
<dbReference type="InterPro" id="IPR029062">
    <property type="entry name" value="Class_I_gatase-like"/>
</dbReference>
<dbReference type="OrthoDB" id="9800974at2"/>
<keyword evidence="1 3" id="KW-0378">Hydrolase</keyword>
<comment type="caution">
    <text evidence="6">The sequence shown here is derived from an EMBL/GenBank/DDBJ whole genome shotgun (WGS) entry which is preliminary data.</text>
</comment>
<dbReference type="InterPro" id="IPR001547">
    <property type="entry name" value="Glyco_hydro_5"/>
</dbReference>
<evidence type="ECO:0000256" key="2">
    <source>
        <dbReference type="ARBA" id="ARBA00023295"/>
    </source>
</evidence>
<reference evidence="5 8" key="3">
    <citation type="submission" date="2020-07" db="EMBL/GenBank/DDBJ databases">
        <title>Sequencing the genomes of 1000 actinobacteria strains.</title>
        <authorList>
            <person name="Klenk H.-P."/>
        </authorList>
    </citation>
    <scope>NUCLEOTIDE SEQUENCE [LARGE SCALE GENOMIC DNA]</scope>
    <source>
        <strain evidence="5 8">DSM 45278</strain>
    </source>
</reference>
<evidence type="ECO:0000313" key="6">
    <source>
        <dbReference type="EMBL" id="OOC54868.1"/>
    </source>
</evidence>
<dbReference type="Proteomes" id="UP000189004">
    <property type="component" value="Unassembled WGS sequence"/>
</dbReference>
<keyword evidence="2 3" id="KW-0326">Glycosidase</keyword>
<evidence type="ECO:0000313" key="7">
    <source>
        <dbReference type="Proteomes" id="UP000189004"/>
    </source>
</evidence>
<feature type="domain" description="Glycoside hydrolase family 5" evidence="4">
    <location>
        <begin position="47"/>
        <end position="296"/>
    </location>
</feature>
<proteinExistence type="inferred from homology"/>
<evidence type="ECO:0000256" key="3">
    <source>
        <dbReference type="RuleBase" id="RU361153"/>
    </source>
</evidence>
<evidence type="ECO:0000313" key="5">
    <source>
        <dbReference type="EMBL" id="NYH51089.1"/>
    </source>
</evidence>
<dbReference type="STRING" id="501010.NOSIN_14550"/>
<evidence type="ECO:0000256" key="1">
    <source>
        <dbReference type="ARBA" id="ARBA00022801"/>
    </source>
</evidence>
<dbReference type="SMR" id="A0A1V3C2J9"/>
<comment type="similarity">
    <text evidence="3">Belongs to the glycosyl hydrolase 5 (cellulase A) family.</text>
</comment>
<protein>
    <submittedName>
        <fullName evidence="5 6">Beta-mannosidase</fullName>
    </submittedName>
</protein>
<name>A0A1V3C2J9_9ACTN</name>
<dbReference type="InterPro" id="IPR017853">
    <property type="entry name" value="GH"/>
</dbReference>
<dbReference type="Pfam" id="PF00150">
    <property type="entry name" value="Cellulase"/>
    <property type="match status" value="1"/>
</dbReference>
<gene>
    <name evidence="5" type="ORF">HNR06_000678</name>
    <name evidence="6" type="ORF">NOSIN_14550</name>
</gene>
<accession>A0A7Y9X8P4</accession>
<dbReference type="SUPFAM" id="SSF51445">
    <property type="entry name" value="(Trans)glycosidases"/>
    <property type="match status" value="1"/>
</dbReference>
<organism evidence="6 7">
    <name type="scientific">Nocardiopsis sinuspersici</name>
    <dbReference type="NCBI Taxonomy" id="501010"/>
    <lineage>
        <taxon>Bacteria</taxon>
        <taxon>Bacillati</taxon>
        <taxon>Actinomycetota</taxon>
        <taxon>Actinomycetes</taxon>
        <taxon>Streptosporangiales</taxon>
        <taxon>Nocardiopsidaceae</taxon>
        <taxon>Nocardiopsis</taxon>
    </lineage>
</organism>
<evidence type="ECO:0000313" key="8">
    <source>
        <dbReference type="Proteomes" id="UP000584931"/>
    </source>
</evidence>
<reference evidence="6" key="2">
    <citation type="submission" date="2016-08" db="EMBL/GenBank/DDBJ databases">
        <authorList>
            <person name="Seilhamer J.J."/>
        </authorList>
    </citation>
    <scope>NUCLEOTIDE SEQUENCE [LARGE SCALE GENOMIC DNA]</scope>
    <source>
        <strain evidence="6">UTMC102</strain>
    </source>
</reference>
<dbReference type="Gene3D" id="3.40.50.880">
    <property type="match status" value="1"/>
</dbReference>
<dbReference type="AlphaFoldDB" id="A0A1V3C2J9"/>
<dbReference type="Proteomes" id="UP000584931">
    <property type="component" value="Unassembled WGS sequence"/>
</dbReference>
<dbReference type="GO" id="GO:0000272">
    <property type="term" value="P:polysaccharide catabolic process"/>
    <property type="evidence" value="ECO:0007669"/>
    <property type="project" value="InterPro"/>
</dbReference>
<dbReference type="EMBL" id="MCOK01000001">
    <property type="protein sequence ID" value="OOC54868.1"/>
    <property type="molecule type" value="Genomic_DNA"/>
</dbReference>
<evidence type="ECO:0000259" key="4">
    <source>
        <dbReference type="Pfam" id="PF00150"/>
    </source>
</evidence>
<dbReference type="EMBL" id="JACCHL010000001">
    <property type="protein sequence ID" value="NYH51089.1"/>
    <property type="molecule type" value="Genomic_DNA"/>
</dbReference>
<accession>A0A1V3C2J9</accession>
<reference evidence="7" key="1">
    <citation type="submission" date="2016-08" db="EMBL/GenBank/DDBJ databases">
        <authorList>
            <person name="Tokovenko B."/>
            <person name="Kalinowski J."/>
        </authorList>
    </citation>
    <scope>NUCLEOTIDE SEQUENCE [LARGE SCALE GENOMIC DNA]</scope>
    <source>
        <strain evidence="7">UTMC102</strain>
    </source>
</reference>
<dbReference type="RefSeq" id="WP_077691289.1">
    <property type="nucleotide sequence ID" value="NZ_JACCHL010000001.1"/>
</dbReference>
<dbReference type="GO" id="GO:0004553">
    <property type="term" value="F:hydrolase activity, hydrolyzing O-glycosyl compounds"/>
    <property type="evidence" value="ECO:0007669"/>
    <property type="project" value="InterPro"/>
</dbReference>
<sequence length="647" mass="72520">MQRNSAKLGTVGQPLVWVGANFWSRTGGPLMWRDYDGAVIDGELRVLRDHGITVTRSFLYWPDFQPTPDTLDPRMLERFDDFLERHRALGMHTIPTFIVGHMSGQNWDPAWREGRDIFSDAWFVDRQAWYVRSVAERWKDHESVTGWLLTNEIPIYADWRGRGIGTLDHRAVTAWAQTLVGALREAGAHQPVSVGDGSWGVETTGADNGFRVRELEPLVDFHGPHVYRMEDDPVRQNLGAAFTCELLDLGGKPVVMEEFGVTSDYTSEENAAHYYRQTLHNTLLAGATGWIPWNNTDYDALYDQEPYSHHPFEMHFGLTDDRGEPKAQLREVREFTDLLRRTDFARLSRPDTSVALVVSSFLERMYPFTQPEDASSVLAHTRQAYVAAREADLPVGVAREADGLPEDCALYLLPSAKQLTAPAWRRLVRRAEEGATVYASYFVGGHGTQRGPWWPKLDETFGVVKQLRYGLTDPIEDDRLRMTFRLDFGGVGAGETLEFPVAGNAHSRTFLPVAADGAEVVATDAHGRPALLRRRTGKGQLVLCTYPLEHMAALTPAVNPEPTWRLYAALAEEAGVRPHVRVEDPRVLVGTMRHEDGRELVWFLSQHPEPLSAEPVLDRGRLADLDGAGIGAVDLPAYGVRVAELLP</sequence>
<dbReference type="Gene3D" id="3.20.20.80">
    <property type="entry name" value="Glycosidases"/>
    <property type="match status" value="1"/>
</dbReference>